<organism evidence="1 2">
    <name type="scientific">Hypsibius exemplaris</name>
    <name type="common">Freshwater tardigrade</name>
    <dbReference type="NCBI Taxonomy" id="2072580"/>
    <lineage>
        <taxon>Eukaryota</taxon>
        <taxon>Metazoa</taxon>
        <taxon>Ecdysozoa</taxon>
        <taxon>Tardigrada</taxon>
        <taxon>Eutardigrada</taxon>
        <taxon>Parachela</taxon>
        <taxon>Hypsibioidea</taxon>
        <taxon>Hypsibiidae</taxon>
        <taxon>Hypsibius</taxon>
    </lineage>
</organism>
<protein>
    <recommendedName>
        <fullName evidence="3">GTP cyclohydrolase 1 feedback regulatory protein</fullName>
    </recommendedName>
</protein>
<reference evidence="2" key="1">
    <citation type="submission" date="2017-01" db="EMBL/GenBank/DDBJ databases">
        <title>Comparative genomics of anhydrobiosis in the tardigrade Hypsibius dujardini.</title>
        <authorList>
            <person name="Yoshida Y."/>
            <person name="Koutsovoulos G."/>
            <person name="Laetsch D."/>
            <person name="Stevens L."/>
            <person name="Kumar S."/>
            <person name="Horikawa D."/>
            <person name="Ishino K."/>
            <person name="Komine S."/>
            <person name="Tomita M."/>
            <person name="Blaxter M."/>
            <person name="Arakawa K."/>
        </authorList>
    </citation>
    <scope>NUCLEOTIDE SEQUENCE [LARGE SCALE GENOMIC DNA]</scope>
    <source>
        <strain evidence="2">Z151</strain>
    </source>
</reference>
<gene>
    <name evidence="1" type="ORF">BV898_16299</name>
</gene>
<evidence type="ECO:0008006" key="3">
    <source>
        <dbReference type="Google" id="ProtNLM"/>
    </source>
</evidence>
<evidence type="ECO:0000313" key="2">
    <source>
        <dbReference type="Proteomes" id="UP000192578"/>
    </source>
</evidence>
<keyword evidence="2" id="KW-1185">Reference proteome</keyword>
<dbReference type="InterPro" id="IPR009112">
    <property type="entry name" value="GTP_CycHdrlase_I_reg"/>
</dbReference>
<dbReference type="EMBL" id="MTYJ01000241">
    <property type="protein sequence ID" value="OWA51836.1"/>
    <property type="molecule type" value="Genomic_DNA"/>
</dbReference>
<proteinExistence type="predicted"/>
<sequence length="101" mass="10822">MPYVLVTTTKGTKGPCTVETTCSDASVLDSLRDRVYDEGQANKLIGAVKWSATKYVTPANIPMVLAVLEQQGFNVVASHDFGLDSGGVWTLHRPDGKGNPK</sequence>
<dbReference type="Pfam" id="PF06399">
    <property type="entry name" value="GFRP"/>
    <property type="match status" value="1"/>
</dbReference>
<dbReference type="InterPro" id="IPR036717">
    <property type="entry name" value="GFRP_sf"/>
</dbReference>
<evidence type="ECO:0000313" key="1">
    <source>
        <dbReference type="EMBL" id="OWA51836.1"/>
    </source>
</evidence>
<dbReference type="GO" id="GO:0009890">
    <property type="term" value="P:negative regulation of biosynthetic process"/>
    <property type="evidence" value="ECO:0007669"/>
    <property type="project" value="InterPro"/>
</dbReference>
<accession>A0A9X6NK02</accession>
<dbReference type="Proteomes" id="UP000192578">
    <property type="component" value="Unassembled WGS sequence"/>
</dbReference>
<dbReference type="AlphaFoldDB" id="A0A9X6NK02"/>
<comment type="caution">
    <text evidence="1">The sequence shown here is derived from an EMBL/GenBank/DDBJ whole genome shotgun (WGS) entry which is preliminary data.</text>
</comment>
<name>A0A9X6NK02_HYPEX</name>
<dbReference type="Gene3D" id="3.30.1410.10">
    <property type="entry name" value="GTP cyclohydrolase I feedback regulatory protein GFRP"/>
    <property type="match status" value="1"/>
</dbReference>